<keyword evidence="2" id="KW-1185">Reference proteome</keyword>
<evidence type="ECO:0000313" key="2">
    <source>
        <dbReference type="Proteomes" id="UP001595696"/>
    </source>
</evidence>
<comment type="caution">
    <text evidence="1">The sequence shown here is derived from an EMBL/GenBank/DDBJ whole genome shotgun (WGS) entry which is preliminary data.</text>
</comment>
<name>A0ABV8DYJ7_9NOCA</name>
<protein>
    <submittedName>
        <fullName evidence="1">Uncharacterized protein</fullName>
    </submittedName>
</protein>
<proteinExistence type="predicted"/>
<evidence type="ECO:0000313" key="1">
    <source>
        <dbReference type="EMBL" id="MFC3965233.1"/>
    </source>
</evidence>
<dbReference type="EMBL" id="JBHSAX010000019">
    <property type="protein sequence ID" value="MFC3965233.1"/>
    <property type="molecule type" value="Genomic_DNA"/>
</dbReference>
<dbReference type="Proteomes" id="UP001595696">
    <property type="component" value="Unassembled WGS sequence"/>
</dbReference>
<reference evidence="2" key="1">
    <citation type="journal article" date="2019" name="Int. J. Syst. Evol. Microbiol.">
        <title>The Global Catalogue of Microorganisms (GCM) 10K type strain sequencing project: providing services to taxonomists for standard genome sequencing and annotation.</title>
        <authorList>
            <consortium name="The Broad Institute Genomics Platform"/>
            <consortium name="The Broad Institute Genome Sequencing Center for Infectious Disease"/>
            <person name="Wu L."/>
            <person name="Ma J."/>
        </authorList>
    </citation>
    <scope>NUCLEOTIDE SEQUENCE [LARGE SCALE GENOMIC DNA]</scope>
    <source>
        <strain evidence="2">CGMCC 4.7330</strain>
    </source>
</reference>
<sequence>MDEPDPVLPEHDWPRALARGTALATDYLAGLAPGAVGVLYGLAAEQEVHGFEGGRQQALAHLAAMLGTYPEHDVVRVWLGSAAGGVEHRAIGRAAEVRVQTRGWDPAVGPLQYRLAHASPWATTADIEHPSLTLRRAGTAPSWEITFIETIFDDDGEVGTTVDLGLSSASFAALTDLPASFWSAVESAETLDQVITAAHRFGARDTTADARPSWMFGPAAAPDPGEVERARELRSRFWEVIAEAHLATRDEPDSDMAPGS</sequence>
<accession>A0ABV8DYJ7</accession>
<organism evidence="1 2">
    <name type="scientific">Nocardia jiangsuensis</name>
    <dbReference type="NCBI Taxonomy" id="1691563"/>
    <lineage>
        <taxon>Bacteria</taxon>
        <taxon>Bacillati</taxon>
        <taxon>Actinomycetota</taxon>
        <taxon>Actinomycetes</taxon>
        <taxon>Mycobacteriales</taxon>
        <taxon>Nocardiaceae</taxon>
        <taxon>Nocardia</taxon>
    </lineage>
</organism>
<gene>
    <name evidence="1" type="ORF">ACFO0B_24870</name>
</gene>
<dbReference type="RefSeq" id="WP_378614984.1">
    <property type="nucleotide sequence ID" value="NZ_JBHSAX010000019.1"/>
</dbReference>